<evidence type="ECO:0000259" key="4">
    <source>
        <dbReference type="PROSITE" id="PS50956"/>
    </source>
</evidence>
<gene>
    <name evidence="5" type="ORF">ISM_13895</name>
</gene>
<keyword evidence="1" id="KW-0805">Transcription regulation</keyword>
<dbReference type="InterPro" id="IPR000485">
    <property type="entry name" value="AsnC-type_HTH_dom"/>
</dbReference>
<dbReference type="PRINTS" id="PR00033">
    <property type="entry name" value="HTHASNC"/>
</dbReference>
<dbReference type="SMART" id="SM00344">
    <property type="entry name" value="HTH_ASNC"/>
    <property type="match status" value="1"/>
</dbReference>
<dbReference type="GO" id="GO:0043565">
    <property type="term" value="F:sequence-specific DNA binding"/>
    <property type="evidence" value="ECO:0007669"/>
    <property type="project" value="InterPro"/>
</dbReference>
<dbReference type="GO" id="GO:0005829">
    <property type="term" value="C:cytosol"/>
    <property type="evidence" value="ECO:0007669"/>
    <property type="project" value="TreeGrafter"/>
</dbReference>
<dbReference type="OrthoDB" id="8085200at2"/>
<keyword evidence="6" id="KW-1185">Reference proteome</keyword>
<dbReference type="Gene3D" id="1.10.10.10">
    <property type="entry name" value="Winged helix-like DNA-binding domain superfamily/Winged helix DNA-binding domain"/>
    <property type="match status" value="1"/>
</dbReference>
<evidence type="ECO:0000256" key="2">
    <source>
        <dbReference type="ARBA" id="ARBA00023125"/>
    </source>
</evidence>
<dbReference type="SUPFAM" id="SSF54909">
    <property type="entry name" value="Dimeric alpha+beta barrel"/>
    <property type="match status" value="1"/>
</dbReference>
<comment type="caution">
    <text evidence="5">The sequence shown here is derived from an EMBL/GenBank/DDBJ whole genome shotgun (WGS) entry which is preliminary data.</text>
</comment>
<dbReference type="SUPFAM" id="SSF46785">
    <property type="entry name" value="Winged helix' DNA-binding domain"/>
    <property type="match status" value="1"/>
</dbReference>
<dbReference type="InterPro" id="IPR036390">
    <property type="entry name" value="WH_DNA-bd_sf"/>
</dbReference>
<sequence>MDRIDVSILSILQKNGQTSMSKLSEMVGLSLSACHRRVKILESEGKIASYAARLDAKAVGLEIQVFIEVKLTSQRQEEIDAFESAIKRMPEVLECHFISGEADYLMRVAARSTSDYERLYRGRLSQLPSVSQMKTLLSLSAVKEFEGYHLG</sequence>
<dbReference type="PANTHER" id="PTHR30154">
    <property type="entry name" value="LEUCINE-RESPONSIVE REGULATORY PROTEIN"/>
    <property type="match status" value="1"/>
</dbReference>
<dbReference type="Pfam" id="PF01037">
    <property type="entry name" value="AsnC_trans_reg"/>
    <property type="match status" value="1"/>
</dbReference>
<dbReference type="InterPro" id="IPR011008">
    <property type="entry name" value="Dimeric_a/b-barrel"/>
</dbReference>
<evidence type="ECO:0000256" key="1">
    <source>
        <dbReference type="ARBA" id="ARBA00023015"/>
    </source>
</evidence>
<keyword evidence="3" id="KW-0804">Transcription</keyword>
<accession>A3SNC3</accession>
<dbReference type="PROSITE" id="PS50956">
    <property type="entry name" value="HTH_ASNC_2"/>
    <property type="match status" value="1"/>
</dbReference>
<dbReference type="EMBL" id="AALY01000002">
    <property type="protein sequence ID" value="EAP75963.1"/>
    <property type="molecule type" value="Genomic_DNA"/>
</dbReference>
<dbReference type="PANTHER" id="PTHR30154:SF34">
    <property type="entry name" value="TRANSCRIPTIONAL REGULATOR AZLB"/>
    <property type="match status" value="1"/>
</dbReference>
<dbReference type="AlphaFoldDB" id="A3SNC3"/>
<evidence type="ECO:0000256" key="3">
    <source>
        <dbReference type="ARBA" id="ARBA00023163"/>
    </source>
</evidence>
<feature type="domain" description="HTH asnC-type" evidence="4">
    <location>
        <begin position="1"/>
        <end position="62"/>
    </location>
</feature>
<protein>
    <submittedName>
        <fullName evidence="5">Transcriptional regulator, AsnC family protein</fullName>
    </submittedName>
</protein>
<keyword evidence="2" id="KW-0238">DNA-binding</keyword>
<dbReference type="Pfam" id="PF13412">
    <property type="entry name" value="HTH_24"/>
    <property type="match status" value="1"/>
</dbReference>
<dbReference type="STRING" id="89187.ISM_13895"/>
<dbReference type="Gene3D" id="3.30.70.920">
    <property type="match status" value="1"/>
</dbReference>
<dbReference type="RefSeq" id="WP_009814788.1">
    <property type="nucleotide sequence ID" value="NZ_CH724156.1"/>
</dbReference>
<proteinExistence type="predicted"/>
<dbReference type="InterPro" id="IPR019887">
    <property type="entry name" value="Tscrpt_reg_AsnC/Lrp_C"/>
</dbReference>
<reference evidence="5 6" key="1">
    <citation type="submission" date="2005-12" db="EMBL/GenBank/DDBJ databases">
        <authorList>
            <person name="Moran M.A."/>
            <person name="Ferriera S."/>
            <person name="Johnson J."/>
            <person name="Kravitz S."/>
            <person name="Halpern A."/>
            <person name="Remington K."/>
            <person name="Beeson K."/>
            <person name="Tran B."/>
            <person name="Rogers Y.-H."/>
            <person name="Friedman R."/>
            <person name="Venter J.C."/>
        </authorList>
    </citation>
    <scope>NUCLEOTIDE SEQUENCE [LARGE SCALE GENOMIC DNA]</scope>
    <source>
        <strain evidence="6">ATCC BAA-591 / DSM 15170 / ISM</strain>
    </source>
</reference>
<evidence type="ECO:0000313" key="5">
    <source>
        <dbReference type="EMBL" id="EAP75963.1"/>
    </source>
</evidence>
<dbReference type="HOGENOM" id="CLU_091233_0_0_5"/>
<dbReference type="InterPro" id="IPR036388">
    <property type="entry name" value="WH-like_DNA-bd_sf"/>
</dbReference>
<dbReference type="InterPro" id="IPR019888">
    <property type="entry name" value="Tscrpt_reg_AsnC-like"/>
</dbReference>
<organism evidence="5 6">
    <name type="scientific">Roseovarius nubinhibens (strain ATCC BAA-591 / DSM 15170 / ISM)</name>
    <dbReference type="NCBI Taxonomy" id="89187"/>
    <lineage>
        <taxon>Bacteria</taxon>
        <taxon>Pseudomonadati</taxon>
        <taxon>Pseudomonadota</taxon>
        <taxon>Alphaproteobacteria</taxon>
        <taxon>Rhodobacterales</taxon>
        <taxon>Roseobacteraceae</taxon>
        <taxon>Roseovarius</taxon>
    </lineage>
</organism>
<dbReference type="eggNOG" id="COG1522">
    <property type="taxonomic scope" value="Bacteria"/>
</dbReference>
<dbReference type="Proteomes" id="UP000005954">
    <property type="component" value="Unassembled WGS sequence"/>
</dbReference>
<dbReference type="GO" id="GO:0043200">
    <property type="term" value="P:response to amino acid"/>
    <property type="evidence" value="ECO:0007669"/>
    <property type="project" value="TreeGrafter"/>
</dbReference>
<name>A3SNC3_ROSNI</name>
<evidence type="ECO:0000313" key="6">
    <source>
        <dbReference type="Proteomes" id="UP000005954"/>
    </source>
</evidence>